<evidence type="ECO:0000256" key="11">
    <source>
        <dbReference type="ARBA" id="ARBA00032901"/>
    </source>
</evidence>
<evidence type="ECO:0000256" key="1">
    <source>
        <dbReference type="ARBA" id="ARBA00001650"/>
    </source>
</evidence>
<accession>A0A8S1F919</accession>
<dbReference type="InterPro" id="IPR006588">
    <property type="entry name" value="Peptide_N_glycanase_PAW_dom"/>
</dbReference>
<organism evidence="15 16">
    <name type="scientific">Caenorhabditis bovis</name>
    <dbReference type="NCBI Taxonomy" id="2654633"/>
    <lineage>
        <taxon>Eukaryota</taxon>
        <taxon>Metazoa</taxon>
        <taxon>Ecdysozoa</taxon>
        <taxon>Nematoda</taxon>
        <taxon>Chromadorea</taxon>
        <taxon>Rhabditida</taxon>
        <taxon>Rhabditina</taxon>
        <taxon>Rhabditomorpha</taxon>
        <taxon>Rhabditoidea</taxon>
        <taxon>Rhabditidae</taxon>
        <taxon>Peloderinae</taxon>
        <taxon>Caenorhabditis</taxon>
    </lineage>
</organism>
<dbReference type="Pfam" id="PF04721">
    <property type="entry name" value="PAW"/>
    <property type="match status" value="1"/>
</dbReference>
<dbReference type="PANTHER" id="PTHR12143:SF19">
    <property type="entry name" value="PEPTIDE-N(4)-(N-ACETYL-BETA-GLUCOSAMINYL)ASPARAGINE AMIDASE"/>
    <property type="match status" value="1"/>
</dbReference>
<dbReference type="AlphaFoldDB" id="A0A8S1F919"/>
<dbReference type="PROSITE" id="PS51398">
    <property type="entry name" value="PAW"/>
    <property type="match status" value="1"/>
</dbReference>
<dbReference type="Pfam" id="PF00085">
    <property type="entry name" value="Thioredoxin"/>
    <property type="match status" value="1"/>
</dbReference>
<dbReference type="Gene3D" id="2.20.25.10">
    <property type="match status" value="1"/>
</dbReference>
<sequence>MTTRTISSLMELNNFIQSADASRLIVIDFYADWCGPCRFIAPVYEDLANQYRNASFFKVNVDHSRDIMQAYGVRAMPTFVILKNKNEVGRIQGANEAALRDTIQRFYTATPTNPHAATMAEKVILQTFVPYCQQAKYYGDIVYKTLARSVIPEDKIIEASTIDGKLNDMALTHNLLDWFKNEFFEWCDTPKCETCGERSERGKDLLAVPKKEETDYGATRVEVYECKKCKKEVRFPRYNNPAKLLETRLGRCGEWANCFTLIANAMGLEARFILDTSDHVWTEVYDRQGQRWVHCDPCENIIDKPLIYEKGWNKKLMFVVAYGIDHVCDVTWRYVMDSKATAARRAVRLETFNSFIRKLSLRQLGEVPESVKKEFALRRLRELFEMLDFELKKAKIASNGHFGGRISGNEEWRKQRAEFKDEFNPVIINCPENSSEKIFEVTYNCAKNEYQITGRDSVEGFDKLMYECKNVMRKEESDWKMTYLCRKNGTDEGVITWYFDTHKRPVKKCSIKVEGRQIYDNARLDMMLCAGDTCTQIKGDKFEAENLTGDVIKVSAIMSRGSSENAFQHAQLFRCAIDDTNAPHLQISIEFE</sequence>
<dbReference type="PROSITE" id="PS51352">
    <property type="entry name" value="THIOREDOXIN_2"/>
    <property type="match status" value="1"/>
</dbReference>
<dbReference type="EC" id="3.5.1.52" evidence="5"/>
<dbReference type="PANTHER" id="PTHR12143">
    <property type="entry name" value="PEPTIDE N-GLYCANASE PNGASE -RELATED"/>
    <property type="match status" value="1"/>
</dbReference>
<evidence type="ECO:0000256" key="2">
    <source>
        <dbReference type="ARBA" id="ARBA00001947"/>
    </source>
</evidence>
<evidence type="ECO:0000256" key="7">
    <source>
        <dbReference type="ARBA" id="ARBA00022490"/>
    </source>
</evidence>
<evidence type="ECO:0000313" key="15">
    <source>
        <dbReference type="EMBL" id="CAB3408449.1"/>
    </source>
</evidence>
<dbReference type="InterPro" id="IPR050883">
    <property type="entry name" value="PNGase"/>
</dbReference>
<dbReference type="Gene3D" id="3.10.620.30">
    <property type="match status" value="1"/>
</dbReference>
<evidence type="ECO:0000256" key="5">
    <source>
        <dbReference type="ARBA" id="ARBA00012158"/>
    </source>
</evidence>
<dbReference type="SUPFAM" id="SSF52833">
    <property type="entry name" value="Thioredoxin-like"/>
    <property type="match status" value="1"/>
</dbReference>
<dbReference type="InterPro" id="IPR017937">
    <property type="entry name" value="Thioredoxin_CS"/>
</dbReference>
<keyword evidence="9" id="KW-0378">Hydrolase</keyword>
<dbReference type="GO" id="GO:0006516">
    <property type="term" value="P:glycoprotein catabolic process"/>
    <property type="evidence" value="ECO:0007669"/>
    <property type="project" value="InterPro"/>
</dbReference>
<evidence type="ECO:0000256" key="4">
    <source>
        <dbReference type="ARBA" id="ARBA00009390"/>
    </source>
</evidence>
<dbReference type="EMBL" id="CADEPM010000007">
    <property type="protein sequence ID" value="CAB3408449.1"/>
    <property type="molecule type" value="Genomic_DNA"/>
</dbReference>
<dbReference type="InterPro" id="IPR036249">
    <property type="entry name" value="Thioredoxin-like_sf"/>
</dbReference>
<comment type="cofactor">
    <cofactor evidence="2">
        <name>Zn(2+)</name>
        <dbReference type="ChEBI" id="CHEBI:29105"/>
    </cofactor>
</comment>
<evidence type="ECO:0000259" key="13">
    <source>
        <dbReference type="PROSITE" id="PS51352"/>
    </source>
</evidence>
<dbReference type="InterPro" id="IPR002931">
    <property type="entry name" value="Transglutaminase-like"/>
</dbReference>
<dbReference type="InterPro" id="IPR008979">
    <property type="entry name" value="Galactose-bd-like_sf"/>
</dbReference>
<evidence type="ECO:0000256" key="10">
    <source>
        <dbReference type="ARBA" id="ARBA00022833"/>
    </source>
</evidence>
<proteinExistence type="inferred from homology"/>
<dbReference type="SUPFAM" id="SSF49785">
    <property type="entry name" value="Galactose-binding domain-like"/>
    <property type="match status" value="1"/>
</dbReference>
<evidence type="ECO:0000256" key="9">
    <source>
        <dbReference type="ARBA" id="ARBA00022801"/>
    </source>
</evidence>
<evidence type="ECO:0000256" key="3">
    <source>
        <dbReference type="ARBA" id="ARBA00004496"/>
    </source>
</evidence>
<evidence type="ECO:0000256" key="8">
    <source>
        <dbReference type="ARBA" id="ARBA00022723"/>
    </source>
</evidence>
<dbReference type="SMART" id="SM00460">
    <property type="entry name" value="TGc"/>
    <property type="match status" value="1"/>
</dbReference>
<dbReference type="Gene3D" id="2.60.120.1020">
    <property type="entry name" value="Peptide N glycanase, PAW domain"/>
    <property type="match status" value="1"/>
</dbReference>
<comment type="caution">
    <text evidence="15">The sequence shown here is derived from an EMBL/GenBank/DDBJ whole genome shotgun (WGS) entry which is preliminary data.</text>
</comment>
<gene>
    <name evidence="15" type="ORF">CBOVIS_LOCUS10231</name>
</gene>
<dbReference type="Pfam" id="PF01841">
    <property type="entry name" value="Transglut_core"/>
    <property type="match status" value="1"/>
</dbReference>
<dbReference type="GO" id="GO:0000224">
    <property type="term" value="F:peptide-N4-(N-acetyl-beta-glucosaminyl)asparagine amidase activity"/>
    <property type="evidence" value="ECO:0007669"/>
    <property type="project" value="UniProtKB-EC"/>
</dbReference>
<dbReference type="Gene3D" id="3.40.30.10">
    <property type="entry name" value="Glutaredoxin"/>
    <property type="match status" value="1"/>
</dbReference>
<keyword evidence="8" id="KW-0479">Metal-binding</keyword>
<comment type="catalytic activity">
    <reaction evidence="1">
        <text>Hydrolysis of an N(4)-(acetyl-beta-D-glucosaminyl)asparagine residue in which the glucosamine residue may be further glycosylated, to yield a (substituted) N-acetyl-beta-D-glucosaminylamine and a peptide containing an aspartate residue.</text>
        <dbReference type="EC" id="3.5.1.52"/>
    </reaction>
</comment>
<feature type="domain" description="Thioredoxin" evidence="13">
    <location>
        <begin position="1"/>
        <end position="108"/>
    </location>
</feature>
<dbReference type="GO" id="GO:0005829">
    <property type="term" value="C:cytosol"/>
    <property type="evidence" value="ECO:0007669"/>
    <property type="project" value="TreeGrafter"/>
</dbReference>
<dbReference type="SUPFAM" id="SSF54001">
    <property type="entry name" value="Cysteine proteinases"/>
    <property type="match status" value="1"/>
</dbReference>
<dbReference type="InterPro" id="IPR013766">
    <property type="entry name" value="Thioredoxin_domain"/>
</dbReference>
<dbReference type="InterPro" id="IPR038680">
    <property type="entry name" value="PAW_sf"/>
</dbReference>
<evidence type="ECO:0000313" key="16">
    <source>
        <dbReference type="Proteomes" id="UP000494206"/>
    </source>
</evidence>
<dbReference type="GO" id="GO:0005634">
    <property type="term" value="C:nucleus"/>
    <property type="evidence" value="ECO:0007669"/>
    <property type="project" value="TreeGrafter"/>
</dbReference>
<evidence type="ECO:0000256" key="12">
    <source>
        <dbReference type="PROSITE-ProRule" id="PRU00731"/>
    </source>
</evidence>
<comment type="similarity">
    <text evidence="4 12">Belongs to the transglutaminase-like superfamily. PNGase family.</text>
</comment>
<dbReference type="PRINTS" id="PR00421">
    <property type="entry name" value="THIOREDOXIN"/>
</dbReference>
<dbReference type="CDD" id="cd02947">
    <property type="entry name" value="TRX_family"/>
    <property type="match status" value="1"/>
</dbReference>
<keyword evidence="7" id="KW-0963">Cytoplasm</keyword>
<feature type="domain" description="PAW" evidence="14">
    <location>
        <begin position="401"/>
        <end position="592"/>
    </location>
</feature>
<dbReference type="InterPro" id="IPR038765">
    <property type="entry name" value="Papain-like_cys_pep_sf"/>
</dbReference>
<protein>
    <recommendedName>
        <fullName evidence="6">Peptide-N(4)-(N-acetyl-beta-glucosaminyl)asparagine amidase</fullName>
        <ecNumber evidence="5">3.5.1.52</ecNumber>
    </recommendedName>
    <alternativeName>
        <fullName evidence="11">Peptide:N-glycanase</fullName>
    </alternativeName>
</protein>
<reference evidence="15 16" key="1">
    <citation type="submission" date="2020-04" db="EMBL/GenBank/DDBJ databases">
        <authorList>
            <person name="Laetsch R D."/>
            <person name="Stevens L."/>
            <person name="Kumar S."/>
            <person name="Blaxter L. M."/>
        </authorList>
    </citation>
    <scope>NUCLEOTIDE SEQUENCE [LARGE SCALE GENOMIC DNA]</scope>
</reference>
<keyword evidence="16" id="KW-1185">Reference proteome</keyword>
<comment type="subcellular location">
    <subcellularLocation>
        <location evidence="3">Cytoplasm</location>
    </subcellularLocation>
</comment>
<dbReference type="OrthoDB" id="409136at2759"/>
<dbReference type="Proteomes" id="UP000494206">
    <property type="component" value="Unassembled WGS sequence"/>
</dbReference>
<name>A0A8S1F919_9PELO</name>
<keyword evidence="10" id="KW-0862">Zinc</keyword>
<evidence type="ECO:0000259" key="14">
    <source>
        <dbReference type="PROSITE" id="PS51398"/>
    </source>
</evidence>
<dbReference type="PROSITE" id="PS00194">
    <property type="entry name" value="THIOREDOXIN_1"/>
    <property type="match status" value="1"/>
</dbReference>
<evidence type="ECO:0000256" key="6">
    <source>
        <dbReference type="ARBA" id="ARBA00018546"/>
    </source>
</evidence>
<dbReference type="SMART" id="SM00613">
    <property type="entry name" value="PAW"/>
    <property type="match status" value="1"/>
</dbReference>
<dbReference type="GO" id="GO:0046872">
    <property type="term" value="F:metal ion binding"/>
    <property type="evidence" value="ECO:0007669"/>
    <property type="project" value="UniProtKB-KW"/>
</dbReference>